<feature type="non-terminal residue" evidence="5">
    <location>
        <position position="1"/>
    </location>
</feature>
<evidence type="ECO:0000259" key="4">
    <source>
        <dbReference type="PROSITE" id="PS50102"/>
    </source>
</evidence>
<dbReference type="PROSITE" id="PS50102">
    <property type="entry name" value="RRM"/>
    <property type="match status" value="2"/>
</dbReference>
<protein>
    <submittedName>
        <fullName evidence="5">Polyadenylate-binding protein 2-like protein</fullName>
    </submittedName>
</protein>
<comment type="caution">
    <text evidence="5">The sequence shown here is derived from an EMBL/GenBank/DDBJ whole genome shotgun (WGS) entry which is preliminary data.</text>
</comment>
<dbReference type="SMART" id="SM00360">
    <property type="entry name" value="RRM"/>
    <property type="match status" value="2"/>
</dbReference>
<dbReference type="SUPFAM" id="SSF54928">
    <property type="entry name" value="RNA-binding domain, RBD"/>
    <property type="match status" value="2"/>
</dbReference>
<evidence type="ECO:0000313" key="6">
    <source>
        <dbReference type="Proteomes" id="UP001151760"/>
    </source>
</evidence>
<reference evidence="5" key="1">
    <citation type="journal article" date="2022" name="Int. J. Mol. Sci.">
        <title>Draft Genome of Tanacetum Coccineum: Genomic Comparison of Closely Related Tanacetum-Family Plants.</title>
        <authorList>
            <person name="Yamashiro T."/>
            <person name="Shiraishi A."/>
            <person name="Nakayama K."/>
            <person name="Satake H."/>
        </authorList>
    </citation>
    <scope>NUCLEOTIDE SEQUENCE</scope>
</reference>
<evidence type="ECO:0000256" key="2">
    <source>
        <dbReference type="ARBA" id="ARBA00022884"/>
    </source>
</evidence>
<dbReference type="InterPro" id="IPR000504">
    <property type="entry name" value="RRM_dom"/>
</dbReference>
<name>A0ABQ5HBH3_9ASTR</name>
<dbReference type="Proteomes" id="UP001151760">
    <property type="component" value="Unassembled WGS sequence"/>
</dbReference>
<feature type="domain" description="RRM" evidence="4">
    <location>
        <begin position="230"/>
        <end position="292"/>
    </location>
</feature>
<keyword evidence="2 3" id="KW-0694">RNA-binding</keyword>
<sequence length="292" mass="32294">LCIDNTFDGPEVKAKDVIIASAWNLVDRSLTSAEVGSLSGIVPSTVDTKYPVRDGNKTRTRWGPDIRTHFDRGIPELIEDRDGDGESLILKMDMGAGMRDNLRLEAARAIEVLNFTSLNGNAIRIMYSHRDPSVRKSGSGNIFIKNLDKAIDQKALHDTFSAFRNILSCKIATDQVSQSKGYGFVQYNSEEGAHKTIEKLNGMLLNDKQIYVGPLHKQERNMVVDKTKFTNVYVKNLSKSTTDEEFSKVFSEYGPVTSALVMRDADGNSKGFGFVNFENAEDAAKVVDALNG</sequence>
<keyword evidence="1" id="KW-0677">Repeat</keyword>
<feature type="domain" description="RRM" evidence="4">
    <location>
        <begin position="140"/>
        <end position="217"/>
    </location>
</feature>
<dbReference type="InterPro" id="IPR035979">
    <property type="entry name" value="RBD_domain_sf"/>
</dbReference>
<dbReference type="CDD" id="cd12379">
    <property type="entry name" value="RRM2_I_PABPs"/>
    <property type="match status" value="1"/>
</dbReference>
<dbReference type="PANTHER" id="PTHR24012">
    <property type="entry name" value="RNA BINDING PROTEIN"/>
    <property type="match status" value="1"/>
</dbReference>
<dbReference type="Gene3D" id="3.30.70.330">
    <property type="match status" value="3"/>
</dbReference>
<organism evidence="5 6">
    <name type="scientific">Tanacetum coccineum</name>
    <dbReference type="NCBI Taxonomy" id="301880"/>
    <lineage>
        <taxon>Eukaryota</taxon>
        <taxon>Viridiplantae</taxon>
        <taxon>Streptophyta</taxon>
        <taxon>Embryophyta</taxon>
        <taxon>Tracheophyta</taxon>
        <taxon>Spermatophyta</taxon>
        <taxon>Magnoliopsida</taxon>
        <taxon>eudicotyledons</taxon>
        <taxon>Gunneridae</taxon>
        <taxon>Pentapetalae</taxon>
        <taxon>asterids</taxon>
        <taxon>campanulids</taxon>
        <taxon>Asterales</taxon>
        <taxon>Asteraceae</taxon>
        <taxon>Asteroideae</taxon>
        <taxon>Anthemideae</taxon>
        <taxon>Anthemidinae</taxon>
        <taxon>Tanacetum</taxon>
    </lineage>
</organism>
<keyword evidence="6" id="KW-1185">Reference proteome</keyword>
<dbReference type="InterPro" id="IPR012677">
    <property type="entry name" value="Nucleotide-bd_a/b_plait_sf"/>
</dbReference>
<evidence type="ECO:0000256" key="3">
    <source>
        <dbReference type="PROSITE-ProRule" id="PRU00176"/>
    </source>
</evidence>
<dbReference type="InterPro" id="IPR045305">
    <property type="entry name" value="RRM2_I_PABPs"/>
</dbReference>
<proteinExistence type="predicted"/>
<dbReference type="EMBL" id="BQNB010019374">
    <property type="protein sequence ID" value="GJT84612.1"/>
    <property type="molecule type" value="Genomic_DNA"/>
</dbReference>
<dbReference type="Pfam" id="PF00076">
    <property type="entry name" value="RRM_1"/>
    <property type="match status" value="2"/>
</dbReference>
<gene>
    <name evidence="5" type="ORF">Tco_1066329</name>
</gene>
<accession>A0ABQ5HBH3</accession>
<evidence type="ECO:0000313" key="5">
    <source>
        <dbReference type="EMBL" id="GJT84612.1"/>
    </source>
</evidence>
<reference evidence="5" key="2">
    <citation type="submission" date="2022-01" db="EMBL/GenBank/DDBJ databases">
        <authorList>
            <person name="Yamashiro T."/>
            <person name="Shiraishi A."/>
            <person name="Satake H."/>
            <person name="Nakayama K."/>
        </authorList>
    </citation>
    <scope>NUCLEOTIDE SEQUENCE</scope>
</reference>
<evidence type="ECO:0000256" key="1">
    <source>
        <dbReference type="ARBA" id="ARBA00022737"/>
    </source>
</evidence>